<keyword evidence="2" id="KW-1185">Reference proteome</keyword>
<dbReference type="Proteomes" id="UP000659496">
    <property type="component" value="Unassembled WGS sequence"/>
</dbReference>
<sequence length="142" mass="15930">MKKSLILFVTCLAIMVAGCTSNEKERQSFESINLVASEKTLPSELENIAVVQDPKKPVVARVTNQQDYEVMWHQFTLEGDIPEVNLKKNDFVFIGMFESSSCTYEIDTMKVEAETKELTVDFSPIAEACTADLSPRNFVIAI</sequence>
<protein>
    <recommendedName>
        <fullName evidence="3">Lipoprotein</fullName>
    </recommendedName>
</protein>
<organism evidence="1 2">
    <name type="scientific">Sporosarcina gallistercoris</name>
    <dbReference type="NCBI Taxonomy" id="2762245"/>
    <lineage>
        <taxon>Bacteria</taxon>
        <taxon>Bacillati</taxon>
        <taxon>Bacillota</taxon>
        <taxon>Bacilli</taxon>
        <taxon>Bacillales</taxon>
        <taxon>Caryophanaceae</taxon>
        <taxon>Sporosarcina</taxon>
    </lineage>
</organism>
<name>A0ABR8PJG8_9BACL</name>
<proteinExistence type="predicted"/>
<evidence type="ECO:0000313" key="2">
    <source>
        <dbReference type="Proteomes" id="UP000659496"/>
    </source>
</evidence>
<dbReference type="RefSeq" id="WP_191689441.1">
    <property type="nucleotide sequence ID" value="NZ_JACSQY010000005.1"/>
</dbReference>
<dbReference type="PROSITE" id="PS51257">
    <property type="entry name" value="PROKAR_LIPOPROTEIN"/>
    <property type="match status" value="1"/>
</dbReference>
<reference evidence="1 2" key="1">
    <citation type="submission" date="2020-08" db="EMBL/GenBank/DDBJ databases">
        <title>A Genomic Blueprint of the Chicken Gut Microbiome.</title>
        <authorList>
            <person name="Gilroy R."/>
            <person name="Ravi A."/>
            <person name="Getino M."/>
            <person name="Pursley I."/>
            <person name="Horton D.L."/>
            <person name="Alikhan N.-F."/>
            <person name="Baker D."/>
            <person name="Gharbi K."/>
            <person name="Hall N."/>
            <person name="Watson M."/>
            <person name="Adriaenssens E.M."/>
            <person name="Foster-Nyarko E."/>
            <person name="Jarju S."/>
            <person name="Secka A."/>
            <person name="Antonio M."/>
            <person name="Oren A."/>
            <person name="Chaudhuri R."/>
            <person name="La Ragione R.M."/>
            <person name="Hildebrand F."/>
            <person name="Pallen M.J."/>
        </authorList>
    </citation>
    <scope>NUCLEOTIDE SEQUENCE [LARGE SCALE GENOMIC DNA]</scope>
    <source>
        <strain evidence="1 2">Sa3CUA8</strain>
    </source>
</reference>
<accession>A0ABR8PJG8</accession>
<evidence type="ECO:0000313" key="1">
    <source>
        <dbReference type="EMBL" id="MBD7908290.1"/>
    </source>
</evidence>
<gene>
    <name evidence="1" type="ORF">H9659_08105</name>
</gene>
<dbReference type="EMBL" id="JACSQY010000005">
    <property type="protein sequence ID" value="MBD7908290.1"/>
    <property type="molecule type" value="Genomic_DNA"/>
</dbReference>
<comment type="caution">
    <text evidence="1">The sequence shown here is derived from an EMBL/GenBank/DDBJ whole genome shotgun (WGS) entry which is preliminary data.</text>
</comment>
<evidence type="ECO:0008006" key="3">
    <source>
        <dbReference type="Google" id="ProtNLM"/>
    </source>
</evidence>